<dbReference type="Proteomes" id="UP000000392">
    <property type="component" value="Chromosome"/>
</dbReference>
<feature type="transmembrane region" description="Helical" evidence="1">
    <location>
        <begin position="15"/>
        <end position="34"/>
    </location>
</feature>
<dbReference type="EMBL" id="CP002080">
    <property type="protein sequence ID" value="ADI91687.1"/>
    <property type="molecule type" value="Genomic_DNA"/>
</dbReference>
<name>A0AAN0PA69_ACISD</name>
<proteinExistence type="predicted"/>
<gene>
    <name evidence="2" type="ordered locus">AOLE_14000</name>
</gene>
<keyword evidence="1" id="KW-0812">Transmembrane</keyword>
<keyword evidence="1" id="KW-1133">Transmembrane helix</keyword>
<evidence type="ECO:0000313" key="2">
    <source>
        <dbReference type="EMBL" id="ADI91687.1"/>
    </source>
</evidence>
<dbReference type="AlphaFoldDB" id="A0AAN0PA69"/>
<evidence type="ECO:0000256" key="1">
    <source>
        <dbReference type="SAM" id="Phobius"/>
    </source>
</evidence>
<protein>
    <submittedName>
        <fullName evidence="2">Uncharacterized protein</fullName>
    </submittedName>
</protein>
<organism evidence="2 3">
    <name type="scientific">Acinetobacter oleivorans (strain JCM 16667 / KCTC 23045 / DR1)</name>
    <dbReference type="NCBI Taxonomy" id="436717"/>
    <lineage>
        <taxon>Bacteria</taxon>
        <taxon>Pseudomonadati</taxon>
        <taxon>Pseudomonadota</taxon>
        <taxon>Gammaproteobacteria</taxon>
        <taxon>Moraxellales</taxon>
        <taxon>Moraxellaceae</taxon>
        <taxon>Acinetobacter</taxon>
    </lineage>
</organism>
<sequence length="69" mass="7915">MSSNLTASAKFEKPLLKAGAFFMSIFSILIKYKLVNIKLEYGSLQQIVLFNESVIVRRKIKRKPSSTYE</sequence>
<dbReference type="KEGG" id="acd:AOLE_14000"/>
<evidence type="ECO:0000313" key="3">
    <source>
        <dbReference type="Proteomes" id="UP000000392"/>
    </source>
</evidence>
<accession>A0AAN0PA69</accession>
<keyword evidence="1" id="KW-0472">Membrane</keyword>
<reference evidence="2 3" key="1">
    <citation type="journal article" date="2010" name="J. Bacteriol.">
        <title>Complete genome sequence of the diesel-degrading Acinetobacter sp. strain DR1.</title>
        <authorList>
            <person name="Jung J."/>
            <person name="Baek J.H."/>
            <person name="Park W."/>
        </authorList>
    </citation>
    <scope>NUCLEOTIDE SEQUENCE [LARGE SCALE GENOMIC DNA]</scope>
    <source>
        <strain evidence="3">JCM 16667 / KCTC 23045 / DR1</strain>
    </source>
</reference>